<evidence type="ECO:0000256" key="1">
    <source>
        <dbReference type="SAM" id="Phobius"/>
    </source>
</evidence>
<keyword evidence="4" id="KW-1185">Reference proteome</keyword>
<protein>
    <recommendedName>
        <fullName evidence="6">Peptidase</fullName>
    </recommendedName>
</protein>
<feature type="transmembrane region" description="Helical" evidence="1">
    <location>
        <begin position="166"/>
        <end position="183"/>
    </location>
</feature>
<reference evidence="2 5" key="2">
    <citation type="submission" date="2019-12" db="EMBL/GenBank/DDBJ databases">
        <title>Draft genome sequence of Labilibaculum sp. strain 44 isolated from deep waters of Black Sea.</title>
        <authorList>
            <person name="Yadav S."/>
            <person name="Villanueva L."/>
        </authorList>
    </citation>
    <scope>NUCLEOTIDE SEQUENCE [LARGE SCALE GENOMIC DNA]</scope>
    <source>
        <strain evidence="2 5">44</strain>
    </source>
</reference>
<sequence length="184" mass="21126">MKLWNSKKLNKSIRSLHRDLGYLFIGLTLIYAVSGVLLILKKNEKDPSYQEIVLEKKAKPNLSPKEFKLYFQNHFKDLPKLTQVIPANGIYNIYIKGGLGEYYPSSGKVLLTTYKKVPVYKFVNDIHYNSGKRFSSIAIIYAIVLIFFAISGAIMVKGKNGFKKRGIWLMMIGFIIPVLLYFFT</sequence>
<feature type="transmembrane region" description="Helical" evidence="1">
    <location>
        <begin position="20"/>
        <end position="40"/>
    </location>
</feature>
<dbReference type="InterPro" id="IPR032307">
    <property type="entry name" value="PepSY_TM-like_2"/>
</dbReference>
<proteinExistence type="predicted"/>
<dbReference type="OrthoDB" id="9787788at2"/>
<keyword evidence="1" id="KW-1133">Transmembrane helix</keyword>
<name>A0A7M4D4G4_9BACT</name>
<dbReference type="PANTHER" id="PTHR40115:SF1">
    <property type="entry name" value="INNER MEMBRANE PROTEIN WITH PEPSY TM HELIX"/>
    <property type="match status" value="1"/>
</dbReference>
<evidence type="ECO:0000313" key="5">
    <source>
        <dbReference type="Proteomes" id="UP000462449"/>
    </source>
</evidence>
<dbReference type="AlphaFoldDB" id="A0A7M4D4G4"/>
<organism evidence="2 5">
    <name type="scientific">Labilibaculum euxinus</name>
    <dbReference type="NCBI Taxonomy" id="2686357"/>
    <lineage>
        <taxon>Bacteria</taxon>
        <taxon>Pseudomonadati</taxon>
        <taxon>Bacteroidota</taxon>
        <taxon>Bacteroidia</taxon>
        <taxon>Marinilabiliales</taxon>
        <taxon>Marinifilaceae</taxon>
        <taxon>Labilibaculum</taxon>
    </lineage>
</organism>
<feature type="transmembrane region" description="Helical" evidence="1">
    <location>
        <begin position="134"/>
        <end position="154"/>
    </location>
</feature>
<dbReference type="Pfam" id="PF16357">
    <property type="entry name" value="PepSY_TM_like_2"/>
    <property type="match status" value="1"/>
</dbReference>
<dbReference type="EMBL" id="QTZN02000012">
    <property type="protein sequence ID" value="MVB06748.1"/>
    <property type="molecule type" value="Genomic_DNA"/>
</dbReference>
<gene>
    <name evidence="3" type="ORF">DWB62_006915</name>
    <name evidence="2" type="ORF">GNY23_06915</name>
</gene>
<evidence type="ECO:0000313" key="2">
    <source>
        <dbReference type="EMBL" id="MUP37543.1"/>
    </source>
</evidence>
<keyword evidence="1" id="KW-0812">Transmembrane</keyword>
<reference evidence="3 4" key="1">
    <citation type="submission" date="2019-11" db="EMBL/GenBank/DDBJ databases">
        <title>Draft genome sequence of Labilibaculum sp. strain SYP isolated from Black Sea.</title>
        <authorList>
            <person name="Yadav S."/>
            <person name="Villanueva L."/>
        </authorList>
    </citation>
    <scope>NUCLEOTIDE SEQUENCE [LARGE SCALE GENOMIC DNA]</scope>
    <source>
        <strain evidence="3 4">44</strain>
    </source>
</reference>
<dbReference type="RefSeq" id="WP_156195297.1">
    <property type="nucleotide sequence ID" value="NZ_QTZN02000012.1"/>
</dbReference>
<evidence type="ECO:0000313" key="3">
    <source>
        <dbReference type="EMBL" id="MVB06748.1"/>
    </source>
</evidence>
<keyword evidence="1" id="KW-0472">Membrane</keyword>
<dbReference type="PANTHER" id="PTHR40115">
    <property type="entry name" value="INNER MEMBRANE PROTEIN WITH PEPSY TM HELIX"/>
    <property type="match status" value="1"/>
</dbReference>
<dbReference type="EMBL" id="WOTW01000012">
    <property type="protein sequence ID" value="MUP37543.1"/>
    <property type="molecule type" value="Genomic_DNA"/>
</dbReference>
<comment type="caution">
    <text evidence="2">The sequence shown here is derived from an EMBL/GenBank/DDBJ whole genome shotgun (WGS) entry which is preliminary data.</text>
</comment>
<evidence type="ECO:0000313" key="4">
    <source>
        <dbReference type="Proteomes" id="UP000285951"/>
    </source>
</evidence>
<evidence type="ECO:0008006" key="6">
    <source>
        <dbReference type="Google" id="ProtNLM"/>
    </source>
</evidence>
<dbReference type="Proteomes" id="UP000462449">
    <property type="component" value="Unassembled WGS sequence"/>
</dbReference>
<accession>A0A7M4D4G4</accession>
<dbReference type="Proteomes" id="UP000285951">
    <property type="component" value="Unassembled WGS sequence"/>
</dbReference>